<reference evidence="18 19" key="1">
    <citation type="submission" date="2020-08" db="EMBL/GenBank/DDBJ databases">
        <title>Cohnella phylogeny.</title>
        <authorList>
            <person name="Dunlap C."/>
        </authorList>
    </citation>
    <scope>NUCLEOTIDE SEQUENCE [LARGE SCALE GENOMIC DNA]</scope>
    <source>
        <strain evidence="18 19">DSM 25239</strain>
    </source>
</reference>
<evidence type="ECO:0000256" key="3">
    <source>
        <dbReference type="ARBA" id="ARBA00022643"/>
    </source>
</evidence>
<dbReference type="GO" id="GO:0004497">
    <property type="term" value="F:monooxygenase activity"/>
    <property type="evidence" value="ECO:0007669"/>
    <property type="project" value="UniProtKB-KW"/>
</dbReference>
<dbReference type="InterPro" id="IPR046373">
    <property type="entry name" value="Acyl-CoA_Oxase/DH_mid-dom_sf"/>
</dbReference>
<evidence type="ECO:0000256" key="1">
    <source>
        <dbReference type="ARBA" id="ARBA00004496"/>
    </source>
</evidence>
<comment type="catalytic activity">
    <reaction evidence="12">
        <text>dibenzothiophene 5-oxide + FMNH2 + O2 = dibenzothiophene 5,5-dioxide + FMN + H2O + H(+)</text>
        <dbReference type="Rhea" id="RHEA:49080"/>
        <dbReference type="ChEBI" id="CHEBI:15377"/>
        <dbReference type="ChEBI" id="CHEBI:15378"/>
        <dbReference type="ChEBI" id="CHEBI:15379"/>
        <dbReference type="ChEBI" id="CHEBI:23683"/>
        <dbReference type="ChEBI" id="CHEBI:57618"/>
        <dbReference type="ChEBI" id="CHEBI:58210"/>
        <dbReference type="ChEBI" id="CHEBI:90356"/>
    </reaction>
</comment>
<dbReference type="Gene3D" id="1.10.540.10">
    <property type="entry name" value="Acyl-CoA dehydrogenase/oxidase, N-terminal domain"/>
    <property type="match status" value="1"/>
</dbReference>
<evidence type="ECO:0000256" key="14">
    <source>
        <dbReference type="SAM" id="Coils"/>
    </source>
</evidence>
<feature type="domain" description="Acyl-CoA dehydrogenase/oxidase N-terminal" evidence="16">
    <location>
        <begin position="76"/>
        <end position="181"/>
    </location>
</feature>
<dbReference type="InterPro" id="IPR013786">
    <property type="entry name" value="AcylCoA_DH/ox_N"/>
</dbReference>
<evidence type="ECO:0000256" key="2">
    <source>
        <dbReference type="ARBA" id="ARBA00022630"/>
    </source>
</evidence>
<evidence type="ECO:0000256" key="4">
    <source>
        <dbReference type="ARBA" id="ARBA00022741"/>
    </source>
</evidence>
<dbReference type="InterPro" id="IPR036250">
    <property type="entry name" value="AcylCo_DH-like_C"/>
</dbReference>
<keyword evidence="4" id="KW-0547">Nucleotide-binding</keyword>
<comment type="pathway">
    <text evidence="7">Sulfur metabolism; dibenzothiophene degradation.</text>
</comment>
<dbReference type="GO" id="GO:0050660">
    <property type="term" value="F:flavin adenine dinucleotide binding"/>
    <property type="evidence" value="ECO:0007669"/>
    <property type="project" value="InterPro"/>
</dbReference>
<evidence type="ECO:0000256" key="10">
    <source>
        <dbReference type="ARBA" id="ARBA00034345"/>
    </source>
</evidence>
<comment type="caution">
    <text evidence="18">The sequence shown here is derived from an EMBL/GenBank/DDBJ whole genome shotgun (WGS) entry which is preliminary data.</text>
</comment>
<gene>
    <name evidence="18" type="ORF">H7B90_13965</name>
</gene>
<dbReference type="PANTHER" id="PTHR43884:SF12">
    <property type="entry name" value="ISOVALERYL-COA DEHYDROGENASE, MITOCHONDRIAL-RELATED"/>
    <property type="match status" value="1"/>
</dbReference>
<keyword evidence="14" id="KW-0175">Coiled coil</keyword>
<evidence type="ECO:0000256" key="5">
    <source>
        <dbReference type="ARBA" id="ARBA00023002"/>
    </source>
</evidence>
<evidence type="ECO:0000256" key="11">
    <source>
        <dbReference type="ARBA" id="ARBA00047859"/>
    </source>
</evidence>
<dbReference type="EMBL" id="JACJVR010000054">
    <property type="protein sequence ID" value="MBB6692510.1"/>
    <property type="molecule type" value="Genomic_DNA"/>
</dbReference>
<feature type="domain" description="Acyl-CoA dehydrogenase C-terminal" evidence="17">
    <location>
        <begin position="302"/>
        <end position="434"/>
    </location>
</feature>
<dbReference type="AlphaFoldDB" id="A0A841U361"/>
<feature type="coiled-coil region" evidence="14">
    <location>
        <begin position="355"/>
        <end position="382"/>
    </location>
</feature>
<protein>
    <recommendedName>
        <fullName evidence="10">Dibenzothiophene monooxygenase</fullName>
        <ecNumber evidence="9">1.14.14.21</ecNumber>
    </recommendedName>
</protein>
<dbReference type="SUPFAM" id="SSF56645">
    <property type="entry name" value="Acyl-CoA dehydrogenase NM domain-like"/>
    <property type="match status" value="1"/>
</dbReference>
<evidence type="ECO:0000259" key="15">
    <source>
        <dbReference type="Pfam" id="PF02770"/>
    </source>
</evidence>
<evidence type="ECO:0000259" key="17">
    <source>
        <dbReference type="Pfam" id="PF08028"/>
    </source>
</evidence>
<comment type="catalytic activity">
    <reaction evidence="13">
        <text>dibenzothiophene + 2 FMNH2 + 2 O2 = dibenzothiophene 5,5-dioxide + 2 FMN + 2 H2O + 2 H(+)</text>
        <dbReference type="Rhea" id="RHEA:49072"/>
        <dbReference type="ChEBI" id="CHEBI:15377"/>
        <dbReference type="ChEBI" id="CHEBI:15378"/>
        <dbReference type="ChEBI" id="CHEBI:15379"/>
        <dbReference type="ChEBI" id="CHEBI:23681"/>
        <dbReference type="ChEBI" id="CHEBI:57618"/>
        <dbReference type="ChEBI" id="CHEBI:58210"/>
        <dbReference type="ChEBI" id="CHEBI:90356"/>
        <dbReference type="EC" id="1.14.14.21"/>
    </reaction>
</comment>
<feature type="domain" description="Acyl-CoA oxidase/dehydrogenase middle" evidence="15">
    <location>
        <begin position="198"/>
        <end position="276"/>
    </location>
</feature>
<accession>A0A841U361</accession>
<dbReference type="GO" id="GO:0008470">
    <property type="term" value="F:3-methylbutanoyl-CoA dehydrogenase activity"/>
    <property type="evidence" value="ECO:0007669"/>
    <property type="project" value="TreeGrafter"/>
</dbReference>
<dbReference type="InterPro" id="IPR006091">
    <property type="entry name" value="Acyl-CoA_Oxase/DH_mid-dom"/>
</dbReference>
<evidence type="ECO:0000313" key="18">
    <source>
        <dbReference type="EMBL" id="MBB6692510.1"/>
    </source>
</evidence>
<dbReference type="Proteomes" id="UP000553776">
    <property type="component" value="Unassembled WGS sequence"/>
</dbReference>
<evidence type="ECO:0000256" key="6">
    <source>
        <dbReference type="ARBA" id="ARBA00023033"/>
    </source>
</evidence>
<evidence type="ECO:0000256" key="13">
    <source>
        <dbReference type="ARBA" id="ARBA00049456"/>
    </source>
</evidence>
<evidence type="ECO:0000256" key="8">
    <source>
        <dbReference type="ARBA" id="ARBA00034317"/>
    </source>
</evidence>
<sequence length="458" mass="50863">MVDREIERWAAYGFLGEVRPLAERLAPDSLEAARELLASGNVERPSADRVSPYALAPVPDRFFTERRQARRIGSDEEAIEAAREFAERIREGASERDRERRHPFEELKRLGESGLLGLCVPKAYGGPGVSVRTLTEIFKIVSAADGAIGQIPQNHHFFVRSLELAGTEEQKRFFFGEALRGAQFGNALAERGIKGFKDMTTRLTKAGDGSYRLSGSKYYTTGALYSHWIPVTALDEEERRVTVFVPRDAEGVAVIDDWSGIGQRTTASGSAVFRDVAVPADRVVAHWRIFEKPQTFGAFGQILHAAIDVGIAKAALEDAAGFVREKTRPPFKSGYARASEDPDLIRRFGELGIRLQAAEALLDRAAAAIDEAESRLDETTAGQATLAVDAAKYFAAETSIEITNALFEVSGTSSMDRKYNYDRHWRNARIHTLHDPARLKLHRVGNWHLNGIYPEYKL</sequence>
<keyword evidence="5 18" id="KW-0560">Oxidoreductase</keyword>
<dbReference type="Gene3D" id="2.40.110.10">
    <property type="entry name" value="Butyryl-CoA Dehydrogenase, subunit A, domain 2"/>
    <property type="match status" value="1"/>
</dbReference>
<dbReference type="EC" id="1.14.14.21" evidence="9"/>
<keyword evidence="6" id="KW-0503">Monooxygenase</keyword>
<keyword evidence="19" id="KW-1185">Reference proteome</keyword>
<evidence type="ECO:0000256" key="12">
    <source>
        <dbReference type="ARBA" id="ARBA00048445"/>
    </source>
</evidence>
<dbReference type="SUPFAM" id="SSF47203">
    <property type="entry name" value="Acyl-CoA dehydrogenase C-terminal domain-like"/>
    <property type="match status" value="1"/>
</dbReference>
<evidence type="ECO:0000313" key="19">
    <source>
        <dbReference type="Proteomes" id="UP000553776"/>
    </source>
</evidence>
<dbReference type="Pfam" id="PF02770">
    <property type="entry name" value="Acyl-CoA_dh_M"/>
    <property type="match status" value="1"/>
</dbReference>
<dbReference type="InterPro" id="IPR023922">
    <property type="entry name" value="S04_starv_induced_SfnB"/>
</dbReference>
<dbReference type="InterPro" id="IPR009100">
    <property type="entry name" value="AcylCoA_DH/oxidase_NM_dom_sf"/>
</dbReference>
<dbReference type="PANTHER" id="PTHR43884">
    <property type="entry name" value="ACYL-COA DEHYDROGENASE"/>
    <property type="match status" value="1"/>
</dbReference>
<evidence type="ECO:0000256" key="7">
    <source>
        <dbReference type="ARBA" id="ARBA00034307"/>
    </source>
</evidence>
<dbReference type="Gene3D" id="1.20.140.10">
    <property type="entry name" value="Butyryl-CoA Dehydrogenase, subunit A, domain 3"/>
    <property type="match status" value="1"/>
</dbReference>
<dbReference type="InterPro" id="IPR013107">
    <property type="entry name" value="Acyl-CoA_DH_C"/>
</dbReference>
<dbReference type="Pfam" id="PF02771">
    <property type="entry name" value="Acyl-CoA_dh_N"/>
    <property type="match status" value="1"/>
</dbReference>
<dbReference type="NCBIfam" id="TIGR04022">
    <property type="entry name" value="sulfur_SfnB"/>
    <property type="match status" value="1"/>
</dbReference>
<dbReference type="GO" id="GO:0006552">
    <property type="term" value="P:L-leucine catabolic process"/>
    <property type="evidence" value="ECO:0007669"/>
    <property type="project" value="TreeGrafter"/>
</dbReference>
<name>A0A841U361_9BACL</name>
<keyword evidence="2" id="KW-0285">Flavoprotein</keyword>
<dbReference type="Pfam" id="PF08028">
    <property type="entry name" value="Acyl-CoA_dh_2"/>
    <property type="match status" value="1"/>
</dbReference>
<evidence type="ECO:0000256" key="9">
    <source>
        <dbReference type="ARBA" id="ARBA00034328"/>
    </source>
</evidence>
<dbReference type="GO" id="GO:0005737">
    <property type="term" value="C:cytoplasm"/>
    <property type="evidence" value="ECO:0007669"/>
    <property type="project" value="UniProtKB-SubCell"/>
</dbReference>
<dbReference type="InterPro" id="IPR037069">
    <property type="entry name" value="AcylCoA_DH/ox_N_sf"/>
</dbReference>
<comment type="similarity">
    <text evidence="8">Belongs to the DszC flavin monooxygenase family.</text>
</comment>
<organism evidence="18 19">
    <name type="scientific">Cohnella xylanilytica</name>
    <dbReference type="NCBI Taxonomy" id="557555"/>
    <lineage>
        <taxon>Bacteria</taxon>
        <taxon>Bacillati</taxon>
        <taxon>Bacillota</taxon>
        <taxon>Bacilli</taxon>
        <taxon>Bacillales</taxon>
        <taxon>Paenibacillaceae</taxon>
        <taxon>Cohnella</taxon>
    </lineage>
</organism>
<keyword evidence="3" id="KW-0288">FMN</keyword>
<comment type="catalytic activity">
    <reaction evidence="11">
        <text>dibenzothiophene + FMNH2 + O2 = dibenzothiophene 5-oxide + FMN + H2O + H(+)</text>
        <dbReference type="Rhea" id="RHEA:49076"/>
        <dbReference type="ChEBI" id="CHEBI:15377"/>
        <dbReference type="ChEBI" id="CHEBI:15378"/>
        <dbReference type="ChEBI" id="CHEBI:15379"/>
        <dbReference type="ChEBI" id="CHEBI:23681"/>
        <dbReference type="ChEBI" id="CHEBI:23683"/>
        <dbReference type="ChEBI" id="CHEBI:57618"/>
        <dbReference type="ChEBI" id="CHEBI:58210"/>
    </reaction>
</comment>
<evidence type="ECO:0000259" key="16">
    <source>
        <dbReference type="Pfam" id="PF02771"/>
    </source>
</evidence>
<proteinExistence type="inferred from homology"/>
<comment type="subcellular location">
    <subcellularLocation>
        <location evidence="1">Cytoplasm</location>
    </subcellularLocation>
</comment>